<sequence length="85" mass="9563">MCLAWVRRADLEAMGVANAITPSLGLMPKLFHSNQTRVTYLAFYLHFVPRACTMAWVGSRMDVSMASQIFRQTSRETETDLGIPP</sequence>
<protein>
    <submittedName>
        <fullName evidence="1">Uncharacterized protein</fullName>
    </submittedName>
</protein>
<reference evidence="1 2" key="1">
    <citation type="submission" date="2024-01" db="EMBL/GenBank/DDBJ databases">
        <title>The genomes of 5 underutilized Papilionoideae crops provide insights into root nodulation and disease resistanc.</title>
        <authorList>
            <person name="Jiang F."/>
        </authorList>
    </citation>
    <scope>NUCLEOTIDE SEQUENCE [LARGE SCALE GENOMIC DNA]</scope>
    <source>
        <strain evidence="1">LVBAO_FW01</strain>
        <tissue evidence="1">Leaves</tissue>
    </source>
</reference>
<name>A0AAN9KB17_CANGL</name>
<evidence type="ECO:0000313" key="2">
    <source>
        <dbReference type="Proteomes" id="UP001367508"/>
    </source>
</evidence>
<evidence type="ECO:0000313" key="1">
    <source>
        <dbReference type="EMBL" id="KAK7313033.1"/>
    </source>
</evidence>
<keyword evidence="2" id="KW-1185">Reference proteome</keyword>
<accession>A0AAN9KB17</accession>
<proteinExistence type="predicted"/>
<organism evidence="1 2">
    <name type="scientific">Canavalia gladiata</name>
    <name type="common">Sword bean</name>
    <name type="synonym">Dolichos gladiatus</name>
    <dbReference type="NCBI Taxonomy" id="3824"/>
    <lineage>
        <taxon>Eukaryota</taxon>
        <taxon>Viridiplantae</taxon>
        <taxon>Streptophyta</taxon>
        <taxon>Embryophyta</taxon>
        <taxon>Tracheophyta</taxon>
        <taxon>Spermatophyta</taxon>
        <taxon>Magnoliopsida</taxon>
        <taxon>eudicotyledons</taxon>
        <taxon>Gunneridae</taxon>
        <taxon>Pentapetalae</taxon>
        <taxon>rosids</taxon>
        <taxon>fabids</taxon>
        <taxon>Fabales</taxon>
        <taxon>Fabaceae</taxon>
        <taxon>Papilionoideae</taxon>
        <taxon>50 kb inversion clade</taxon>
        <taxon>NPAAA clade</taxon>
        <taxon>indigoferoid/millettioid clade</taxon>
        <taxon>Phaseoleae</taxon>
        <taxon>Canavalia</taxon>
    </lineage>
</organism>
<dbReference type="Proteomes" id="UP001367508">
    <property type="component" value="Unassembled WGS sequence"/>
</dbReference>
<dbReference type="AlphaFoldDB" id="A0AAN9KB17"/>
<gene>
    <name evidence="1" type="ORF">VNO77_37371</name>
</gene>
<comment type="caution">
    <text evidence="1">The sequence shown here is derived from an EMBL/GenBank/DDBJ whole genome shotgun (WGS) entry which is preliminary data.</text>
</comment>
<dbReference type="EMBL" id="JAYMYQ010000009">
    <property type="protein sequence ID" value="KAK7313033.1"/>
    <property type="molecule type" value="Genomic_DNA"/>
</dbReference>